<dbReference type="EMBL" id="JAKRRX010000006">
    <property type="protein sequence ID" value="MCW8332595.1"/>
    <property type="molecule type" value="Genomic_DNA"/>
</dbReference>
<sequence>MTQVIKDNYTKSSTPIIDKIEKFGDKIPHPFYMFIFLCLAIMALSWIVAKFGGSVIHPLTQDEVAVKNLLSGDGLVYMLNSAIGNFIAFKPLGLVLSMMLAVGLVQEVGLADSAIKQSLLNAPKKFVTASIFITGIIGNLASDAAFILVPPLAGIIFSATNRNPVVGIAAGFVAVAAGFTANVFIAGTDVLLSGISTEAASIIAPTEVSPAANWYFMLISVPLLVITGTIITDKYIEPKFDKQISESNQNTEESEKYQVSEEQKSALKWSGIASVLFIGVCVALIAPESSPLRNEDGGLVPSPFLSGIIPIIMAFFILNAIVYGIKAKVITKPSDVPELMARSLNGIGGYIVLVFVIAQFIAWFNWSNLAVYVAVNGAETLSHIQMPKLLMLATFMLLAGVMNLIVFSGSAQWAIMAPVFIPLFMLLDISPEYTQMAYRIADSTTNIISPTNPYIPMVLALIAKYNSNVKFGTFLAMMIPYAAILFTVWGGMFLLFTLTGLPVGPI</sequence>
<feature type="transmembrane region" description="Helical" evidence="1">
    <location>
        <begin position="346"/>
        <end position="366"/>
    </location>
</feature>
<dbReference type="RefSeq" id="WP_265686351.1">
    <property type="nucleotide sequence ID" value="NZ_JAKRRX010000006.1"/>
</dbReference>
<feature type="transmembrane region" description="Helical" evidence="1">
    <location>
        <begin position="87"/>
        <end position="106"/>
    </location>
</feature>
<feature type="transmembrane region" description="Helical" evidence="1">
    <location>
        <begin position="165"/>
        <end position="185"/>
    </location>
</feature>
<evidence type="ECO:0000313" key="3">
    <source>
        <dbReference type="Proteomes" id="UP001155586"/>
    </source>
</evidence>
<evidence type="ECO:0000256" key="1">
    <source>
        <dbReference type="SAM" id="Phobius"/>
    </source>
</evidence>
<dbReference type="Pfam" id="PF03806">
    <property type="entry name" value="ABG_transport"/>
    <property type="match status" value="1"/>
</dbReference>
<dbReference type="PANTHER" id="PTHR30282:SF0">
    <property type="entry name" value="P-AMINOBENZOYL-GLUTAMATE TRANSPORT PROTEIN"/>
    <property type="match status" value="1"/>
</dbReference>
<accession>A0A9X3CBH5</accession>
<dbReference type="AlphaFoldDB" id="A0A9X3CBH5"/>
<comment type="caution">
    <text evidence="2">The sequence shown here is derived from an EMBL/GenBank/DDBJ whole genome shotgun (WGS) entry which is preliminary data.</text>
</comment>
<dbReference type="GO" id="GO:0015558">
    <property type="term" value="F:secondary active p-aminobenzoyl-glutamate transmembrane transporter activity"/>
    <property type="evidence" value="ECO:0007669"/>
    <property type="project" value="InterPro"/>
</dbReference>
<dbReference type="Proteomes" id="UP001155586">
    <property type="component" value="Unassembled WGS sequence"/>
</dbReference>
<protein>
    <submittedName>
        <fullName evidence="2">AbgT family transporter</fullName>
    </submittedName>
</protein>
<name>A0A9X3CBH5_9VIBR</name>
<feature type="transmembrane region" description="Helical" evidence="1">
    <location>
        <begin position="474"/>
        <end position="496"/>
    </location>
</feature>
<keyword evidence="1" id="KW-1133">Transmembrane helix</keyword>
<keyword evidence="1" id="KW-0472">Membrane</keyword>
<dbReference type="InterPro" id="IPR004697">
    <property type="entry name" value="AbgT"/>
</dbReference>
<keyword evidence="1" id="KW-0812">Transmembrane</keyword>
<evidence type="ECO:0000313" key="2">
    <source>
        <dbReference type="EMBL" id="MCW8332595.1"/>
    </source>
</evidence>
<organism evidence="2 3">
    <name type="scientific">Vibrio paucivorans</name>
    <dbReference type="NCBI Taxonomy" id="2829489"/>
    <lineage>
        <taxon>Bacteria</taxon>
        <taxon>Pseudomonadati</taxon>
        <taxon>Pseudomonadota</taxon>
        <taxon>Gammaproteobacteria</taxon>
        <taxon>Vibrionales</taxon>
        <taxon>Vibrionaceae</taxon>
        <taxon>Vibrio</taxon>
    </lineage>
</organism>
<feature type="transmembrane region" description="Helical" evidence="1">
    <location>
        <begin position="305"/>
        <end position="325"/>
    </location>
</feature>
<feature type="transmembrane region" description="Helical" evidence="1">
    <location>
        <begin position="31"/>
        <end position="49"/>
    </location>
</feature>
<dbReference type="PANTHER" id="PTHR30282">
    <property type="entry name" value="P-AMINOBENZOYL GLUTAMATE TRANSPORTER"/>
    <property type="match status" value="1"/>
</dbReference>
<feature type="transmembrane region" description="Helical" evidence="1">
    <location>
        <begin position="386"/>
        <end position="406"/>
    </location>
</feature>
<keyword evidence="3" id="KW-1185">Reference proteome</keyword>
<gene>
    <name evidence="2" type="ORF">MD483_01955</name>
</gene>
<proteinExistence type="predicted"/>
<dbReference type="GO" id="GO:1902604">
    <property type="term" value="P:p-aminobenzoyl-glutamate transmembrane transport"/>
    <property type="evidence" value="ECO:0007669"/>
    <property type="project" value="InterPro"/>
</dbReference>
<reference evidence="2" key="1">
    <citation type="submission" date="2022-02" db="EMBL/GenBank/DDBJ databases">
        <title>Vibrio sp. nov., a new bacterium isolated from Bohai sea, China.</title>
        <authorList>
            <person name="Yuan Y."/>
        </authorList>
    </citation>
    <scope>NUCLEOTIDE SEQUENCE</scope>
    <source>
        <strain evidence="2">DBSS07</strain>
    </source>
</reference>
<feature type="transmembrane region" description="Helical" evidence="1">
    <location>
        <begin position="126"/>
        <end position="153"/>
    </location>
</feature>
<feature type="transmembrane region" description="Helical" evidence="1">
    <location>
        <begin position="266"/>
        <end position="285"/>
    </location>
</feature>